<comment type="caution">
    <text evidence="12">The sequence shown here is derived from an EMBL/GenBank/DDBJ whole genome shotgun (WGS) entry which is preliminary data.</text>
</comment>
<evidence type="ECO:0000256" key="8">
    <source>
        <dbReference type="PROSITE-ProRule" id="PRU00042"/>
    </source>
</evidence>
<dbReference type="GO" id="GO:0000122">
    <property type="term" value="P:negative regulation of transcription by RNA polymerase II"/>
    <property type="evidence" value="ECO:0007669"/>
    <property type="project" value="UniProtKB-ARBA"/>
</dbReference>
<feature type="coiled-coil region" evidence="9">
    <location>
        <begin position="112"/>
        <end position="139"/>
    </location>
</feature>
<dbReference type="EMBL" id="JAUCMV010000001">
    <property type="protein sequence ID" value="KAK0429011.1"/>
    <property type="molecule type" value="Genomic_DNA"/>
</dbReference>
<dbReference type="Gene3D" id="3.30.160.60">
    <property type="entry name" value="Classic Zinc Finger"/>
    <property type="match status" value="2"/>
</dbReference>
<evidence type="ECO:0000256" key="5">
    <source>
        <dbReference type="ARBA" id="ARBA00022833"/>
    </source>
</evidence>
<dbReference type="AlphaFoldDB" id="A0AA39ISN1"/>
<evidence type="ECO:0000313" key="12">
    <source>
        <dbReference type="EMBL" id="KAK0429011.1"/>
    </source>
</evidence>
<keyword evidence="6" id="KW-0238">DNA-binding</keyword>
<comment type="subcellular location">
    <subcellularLocation>
        <location evidence="1">Nucleus</location>
    </subcellularLocation>
</comment>
<keyword evidence="4 8" id="KW-0863">Zinc-finger</keyword>
<dbReference type="GO" id="GO:0003700">
    <property type="term" value="F:DNA-binding transcription factor activity"/>
    <property type="evidence" value="ECO:0007669"/>
    <property type="project" value="TreeGrafter"/>
</dbReference>
<dbReference type="PROSITE" id="PS50157">
    <property type="entry name" value="ZINC_FINGER_C2H2_2"/>
    <property type="match status" value="2"/>
</dbReference>
<dbReference type="InterPro" id="IPR013087">
    <property type="entry name" value="Znf_C2H2_type"/>
</dbReference>
<gene>
    <name evidence="12" type="ORF">QR680_011134</name>
</gene>
<name>A0AA39ISN1_9BILA</name>
<keyword evidence="9" id="KW-0175">Coiled coil</keyword>
<keyword evidence="3" id="KW-0677">Repeat</keyword>
<dbReference type="GO" id="GO:0008270">
    <property type="term" value="F:zinc ion binding"/>
    <property type="evidence" value="ECO:0007669"/>
    <property type="project" value="UniProtKB-KW"/>
</dbReference>
<feature type="region of interest" description="Disordered" evidence="10">
    <location>
        <begin position="52"/>
        <end position="95"/>
    </location>
</feature>
<dbReference type="InterPro" id="IPR050589">
    <property type="entry name" value="Ikaros_C2H2-ZF"/>
</dbReference>
<dbReference type="GO" id="GO:0000978">
    <property type="term" value="F:RNA polymerase II cis-regulatory region sequence-specific DNA binding"/>
    <property type="evidence" value="ECO:0007669"/>
    <property type="project" value="TreeGrafter"/>
</dbReference>
<proteinExistence type="predicted"/>
<dbReference type="InterPro" id="IPR036236">
    <property type="entry name" value="Znf_C2H2_sf"/>
</dbReference>
<dbReference type="FunFam" id="3.30.160.60:FF:000446">
    <property type="entry name" value="Zinc finger protein"/>
    <property type="match status" value="1"/>
</dbReference>
<reference evidence="12" key="1">
    <citation type="submission" date="2023-06" db="EMBL/GenBank/DDBJ databases">
        <title>Genomic analysis of the entomopathogenic nematode Steinernema hermaphroditum.</title>
        <authorList>
            <person name="Schwarz E.M."/>
            <person name="Heppert J.K."/>
            <person name="Baniya A."/>
            <person name="Schwartz H.T."/>
            <person name="Tan C.-H."/>
            <person name="Antoshechkin I."/>
            <person name="Sternberg P.W."/>
            <person name="Goodrich-Blair H."/>
            <person name="Dillman A.R."/>
        </authorList>
    </citation>
    <scope>NUCLEOTIDE SEQUENCE</scope>
    <source>
        <strain evidence="12">PS9179</strain>
        <tissue evidence="12">Whole animal</tissue>
    </source>
</reference>
<keyword evidence="5" id="KW-0862">Zinc</keyword>
<dbReference type="PROSITE" id="PS00028">
    <property type="entry name" value="ZINC_FINGER_C2H2_1"/>
    <property type="match status" value="2"/>
</dbReference>
<keyword evidence="2" id="KW-0479">Metal-binding</keyword>
<organism evidence="12 13">
    <name type="scientific">Steinernema hermaphroditum</name>
    <dbReference type="NCBI Taxonomy" id="289476"/>
    <lineage>
        <taxon>Eukaryota</taxon>
        <taxon>Metazoa</taxon>
        <taxon>Ecdysozoa</taxon>
        <taxon>Nematoda</taxon>
        <taxon>Chromadorea</taxon>
        <taxon>Rhabditida</taxon>
        <taxon>Tylenchina</taxon>
        <taxon>Panagrolaimomorpha</taxon>
        <taxon>Strongyloidoidea</taxon>
        <taxon>Steinernematidae</taxon>
        <taxon>Steinernema</taxon>
    </lineage>
</organism>
<feature type="domain" description="C2H2-type" evidence="11">
    <location>
        <begin position="243"/>
        <end position="272"/>
    </location>
</feature>
<dbReference type="SUPFAM" id="SSF57667">
    <property type="entry name" value="beta-beta-alpha zinc fingers"/>
    <property type="match status" value="1"/>
</dbReference>
<dbReference type="Proteomes" id="UP001175271">
    <property type="component" value="Unassembled WGS sequence"/>
</dbReference>
<evidence type="ECO:0000256" key="2">
    <source>
        <dbReference type="ARBA" id="ARBA00022723"/>
    </source>
</evidence>
<dbReference type="PANTHER" id="PTHR24404">
    <property type="entry name" value="ZINC FINGER PROTEIN"/>
    <property type="match status" value="1"/>
</dbReference>
<evidence type="ECO:0000259" key="11">
    <source>
        <dbReference type="PROSITE" id="PS50157"/>
    </source>
</evidence>
<dbReference type="PANTHER" id="PTHR24404:SF114">
    <property type="entry name" value="KLUMPFUSS, ISOFORM B-RELATED"/>
    <property type="match status" value="1"/>
</dbReference>
<accession>A0AA39ISN1</accession>
<evidence type="ECO:0000256" key="10">
    <source>
        <dbReference type="SAM" id="MobiDB-lite"/>
    </source>
</evidence>
<evidence type="ECO:0000256" key="6">
    <source>
        <dbReference type="ARBA" id="ARBA00023125"/>
    </source>
</evidence>
<keyword evidence="7" id="KW-0539">Nucleus</keyword>
<evidence type="ECO:0000256" key="7">
    <source>
        <dbReference type="ARBA" id="ARBA00023242"/>
    </source>
</evidence>
<dbReference type="GO" id="GO:0005634">
    <property type="term" value="C:nucleus"/>
    <property type="evidence" value="ECO:0007669"/>
    <property type="project" value="UniProtKB-SubCell"/>
</dbReference>
<evidence type="ECO:0000256" key="1">
    <source>
        <dbReference type="ARBA" id="ARBA00004123"/>
    </source>
</evidence>
<sequence length="272" mass="31152">MTLHRAPSRFAVRGLTQSTFVSVTNANMCRGSTAVDTGAYFLQCVAELDDTPTPPPRKIDLRQYLSDDDEPESVPTPYQPVAEPSASLAEPSTSGVKGADHYLEIMKLPNFVEKLMEEMAQEEAELAEADQLLEQCKRDYEERVRNDHSLPPLDQILIPSSLQNRLNKVDSQCIVCKQTFASRGTMIRHVERKHPERLEEAKQTRVFNRDPSLKFQCDKCGKGFARKDGLTQHRRRHLMERNHSCPYFDCHKSYLEASELRKHVKRVHKANM</sequence>
<dbReference type="Pfam" id="PF00096">
    <property type="entry name" value="zf-C2H2"/>
    <property type="match status" value="1"/>
</dbReference>
<dbReference type="SMART" id="SM00355">
    <property type="entry name" value="ZnF_C2H2"/>
    <property type="match status" value="3"/>
</dbReference>
<dbReference type="SUPFAM" id="SSF118359">
    <property type="entry name" value="Expressed protein At2g23090/F21P24.15"/>
    <property type="match status" value="1"/>
</dbReference>
<evidence type="ECO:0000313" key="13">
    <source>
        <dbReference type="Proteomes" id="UP001175271"/>
    </source>
</evidence>
<evidence type="ECO:0000256" key="4">
    <source>
        <dbReference type="ARBA" id="ARBA00022771"/>
    </source>
</evidence>
<keyword evidence="13" id="KW-1185">Reference proteome</keyword>
<feature type="domain" description="C2H2-type" evidence="11">
    <location>
        <begin position="215"/>
        <end position="242"/>
    </location>
</feature>
<evidence type="ECO:0000256" key="9">
    <source>
        <dbReference type="SAM" id="Coils"/>
    </source>
</evidence>
<protein>
    <recommendedName>
        <fullName evidence="11">C2H2-type domain-containing protein</fullName>
    </recommendedName>
</protein>
<evidence type="ECO:0000256" key="3">
    <source>
        <dbReference type="ARBA" id="ARBA00022737"/>
    </source>
</evidence>